<reference evidence="2 3" key="1">
    <citation type="submission" date="2024-10" db="EMBL/GenBank/DDBJ databases">
        <authorList>
            <person name="Ratan Roy A."/>
            <person name="Morales Sandoval P.H."/>
            <person name="De Los Santos Villalobos S."/>
            <person name="Chakraborty S."/>
            <person name="Mukherjee J."/>
        </authorList>
    </citation>
    <scope>NUCLEOTIDE SEQUENCE [LARGE SCALE GENOMIC DNA]</scope>
    <source>
        <strain evidence="2 3">S1</strain>
    </source>
</reference>
<dbReference type="EMBL" id="JBHZOL010000128">
    <property type="protein sequence ID" value="MFE4108671.1"/>
    <property type="molecule type" value="Genomic_DNA"/>
</dbReference>
<dbReference type="Pfam" id="PF04151">
    <property type="entry name" value="PPC"/>
    <property type="match status" value="1"/>
</dbReference>
<name>A0ABW6IKB3_9CYAN</name>
<dbReference type="SUPFAM" id="SSF89260">
    <property type="entry name" value="Collagen-binding domain"/>
    <property type="match status" value="1"/>
</dbReference>
<evidence type="ECO:0000313" key="2">
    <source>
        <dbReference type="EMBL" id="MFE4108671.1"/>
    </source>
</evidence>
<evidence type="ECO:0000259" key="1">
    <source>
        <dbReference type="Pfam" id="PF04151"/>
    </source>
</evidence>
<dbReference type="Proteomes" id="UP001600165">
    <property type="component" value="Unassembled WGS sequence"/>
</dbReference>
<dbReference type="InterPro" id="IPR007280">
    <property type="entry name" value="Peptidase_C_arc/bac"/>
</dbReference>
<dbReference type="RefSeq" id="WP_377968290.1">
    <property type="nucleotide sequence ID" value="NZ_JBHZOL010000128.1"/>
</dbReference>
<accession>A0ABW6IKB3</accession>
<sequence length="154" mass="16465">MKLLTQALKSTLLIPATLLTIGVMASRVNAQSQIYSPVPLPDNQEITDSLSSQDIPTGFGGFARDYTIELKAGDQVAIDVTSNEFDTLVSLMSPDGATIGENDDGPDGTTNSLLFARITEPGTYTVRVRSYAGQGEGEFLLKLARLRPANEVCP</sequence>
<organism evidence="2 3">
    <name type="scientific">Almyronema epifaneia S1</name>
    <dbReference type="NCBI Taxonomy" id="2991925"/>
    <lineage>
        <taxon>Bacteria</taxon>
        <taxon>Bacillati</taxon>
        <taxon>Cyanobacteriota</taxon>
        <taxon>Cyanophyceae</taxon>
        <taxon>Nodosilineales</taxon>
        <taxon>Nodosilineaceae</taxon>
        <taxon>Almyronema</taxon>
        <taxon>Almyronema epifaneia</taxon>
    </lineage>
</organism>
<proteinExistence type="predicted"/>
<keyword evidence="3" id="KW-1185">Reference proteome</keyword>
<comment type="caution">
    <text evidence="2">The sequence shown here is derived from an EMBL/GenBank/DDBJ whole genome shotgun (WGS) entry which is preliminary data.</text>
</comment>
<gene>
    <name evidence="2" type="ORF">ACFVKH_20545</name>
</gene>
<evidence type="ECO:0000313" key="3">
    <source>
        <dbReference type="Proteomes" id="UP001600165"/>
    </source>
</evidence>
<feature type="domain" description="Peptidase C-terminal archaeal/bacterial" evidence="1">
    <location>
        <begin position="65"/>
        <end position="130"/>
    </location>
</feature>
<protein>
    <submittedName>
        <fullName evidence="2">PPC domain-containing protein</fullName>
    </submittedName>
</protein>
<dbReference type="Gene3D" id="2.60.120.380">
    <property type="match status" value="1"/>
</dbReference>